<evidence type="ECO:0000259" key="4">
    <source>
        <dbReference type="Pfam" id="PF22939"/>
    </source>
</evidence>
<evidence type="ECO:0000313" key="6">
    <source>
        <dbReference type="EMBL" id="KAH8978945.1"/>
    </source>
</evidence>
<feature type="domain" description="Nephrocystin 3-like N-terminal" evidence="5">
    <location>
        <begin position="57"/>
        <end position="226"/>
    </location>
</feature>
<dbReference type="PROSITE" id="PS50297">
    <property type="entry name" value="ANK_REP_REGION"/>
    <property type="match status" value="1"/>
</dbReference>
<accession>A0AAD4Q7R0</accession>
<dbReference type="SUPFAM" id="SSF52540">
    <property type="entry name" value="P-loop containing nucleoside triphosphate hydrolases"/>
    <property type="match status" value="1"/>
</dbReference>
<dbReference type="InterPro" id="IPR054471">
    <property type="entry name" value="GPIID_WHD"/>
</dbReference>
<dbReference type="InterPro" id="IPR027417">
    <property type="entry name" value="P-loop_NTPase"/>
</dbReference>
<dbReference type="InterPro" id="IPR036770">
    <property type="entry name" value="Ankyrin_rpt-contain_sf"/>
</dbReference>
<dbReference type="PROSITE" id="PS50088">
    <property type="entry name" value="ANK_REPEAT"/>
    <property type="match status" value="1"/>
</dbReference>
<dbReference type="Proteomes" id="UP001201163">
    <property type="component" value="Unassembled WGS sequence"/>
</dbReference>
<sequence>MFSEPPRAPTPPPPLPHFPPFLPLELSAKVDSYGKWLSPADPSASHGLAHRFHHEETSQWLVKGNDDNNDFDEWKRKGTLFLAHGRSGAGKTILTSAVIESLREQYEDGSATIAYFYFEFGDLPKRRIRNLLSSLLIQLAAHSDTRHKVLQDLYSKHGDGSREPTEEALLESLKDMLKLTTGGPTFLVIDALNEALPSVPPQADAMKVIEELVSLELPDLRIFATSLSISDPEIEGEQPLESLASHTVCLHENKGHLDDITSYIDWCIQENKRMKRWRREDKEDTIKTLSKKGAGSWHWVHSQIKILPDCLPATVQRVLERMSPRYHITYARIMQRIPNENWEHAHRMFQFLAVCVRPLLVDELSEILTIDYDRGDFVTPKYEAIWHPETPDKDIFTVCRHTVRIDEINGVWMVKFAHVSVADWLFSDEILLVPESLDRVPRYQINIKDSHYVAALTCLAPILHFNAKFPGEVNRESVKILTMVEYAAENLIYHIREGDVSLSRDVDVGLRRLFDPQRPIFRAWLWLYDIDNPTRGKMVTDAPEDPPASSLYYAALCGFPRLVQHLANLYYPEYRDKIVADQEAEEEKVVAALLRKLPTPKKKKEEREKRKKEKAEREAKEKEEKEAAEAEAAAAIARGEVPIATGDEAQAAQDDGTPAVQGNEEPAAQVDATPAVDAVPAVQVDEAQVDAVSATQVDEAPAAQVNGVPASQADGEPAAQANGVPAVQVDGEPVPEGEGAPAAEGEGATAKVESEDEDEDIVPDPPNPFDFVPDVIIPAELEDALSTRRGGNLGSALHAAAAGGHLEVVEVLLKVGANPREWDRQHRTPEQVALANGHFKIAELLSQFGGF</sequence>
<organism evidence="6 7">
    <name type="scientific">Lactarius akahatsu</name>
    <dbReference type="NCBI Taxonomy" id="416441"/>
    <lineage>
        <taxon>Eukaryota</taxon>
        <taxon>Fungi</taxon>
        <taxon>Dikarya</taxon>
        <taxon>Basidiomycota</taxon>
        <taxon>Agaricomycotina</taxon>
        <taxon>Agaricomycetes</taxon>
        <taxon>Russulales</taxon>
        <taxon>Russulaceae</taxon>
        <taxon>Lactarius</taxon>
    </lineage>
</organism>
<gene>
    <name evidence="6" type="ORF">EDB92DRAFT_1906696</name>
</gene>
<dbReference type="Pfam" id="PF22939">
    <property type="entry name" value="WHD_GPIID"/>
    <property type="match status" value="1"/>
</dbReference>
<dbReference type="Gene3D" id="3.40.50.300">
    <property type="entry name" value="P-loop containing nucleotide triphosphate hydrolases"/>
    <property type="match status" value="1"/>
</dbReference>
<feature type="repeat" description="ANK" evidence="2">
    <location>
        <begin position="792"/>
        <end position="824"/>
    </location>
</feature>
<dbReference type="PANTHER" id="PTHR10039">
    <property type="entry name" value="AMELOGENIN"/>
    <property type="match status" value="1"/>
</dbReference>
<feature type="region of interest" description="Disordered" evidence="3">
    <location>
        <begin position="600"/>
        <end position="632"/>
    </location>
</feature>
<feature type="compositionally biased region" description="Low complexity" evidence="3">
    <location>
        <begin position="731"/>
        <end position="750"/>
    </location>
</feature>
<dbReference type="SUPFAM" id="SSF48403">
    <property type="entry name" value="Ankyrin repeat"/>
    <property type="match status" value="1"/>
</dbReference>
<feature type="region of interest" description="Disordered" evidence="3">
    <location>
        <begin position="728"/>
        <end position="768"/>
    </location>
</feature>
<evidence type="ECO:0000256" key="3">
    <source>
        <dbReference type="SAM" id="MobiDB-lite"/>
    </source>
</evidence>
<evidence type="ECO:0000313" key="7">
    <source>
        <dbReference type="Proteomes" id="UP001201163"/>
    </source>
</evidence>
<dbReference type="EMBL" id="JAKELL010000193">
    <property type="protein sequence ID" value="KAH8978945.1"/>
    <property type="molecule type" value="Genomic_DNA"/>
</dbReference>
<dbReference type="InterPro" id="IPR056884">
    <property type="entry name" value="NPHP3-like_N"/>
</dbReference>
<reference evidence="6" key="1">
    <citation type="submission" date="2022-01" db="EMBL/GenBank/DDBJ databases">
        <title>Comparative genomics reveals a dynamic genome evolution in the ectomycorrhizal milk-cap (Lactarius) mushrooms.</title>
        <authorList>
            <consortium name="DOE Joint Genome Institute"/>
            <person name="Lebreton A."/>
            <person name="Tang N."/>
            <person name="Kuo A."/>
            <person name="LaButti K."/>
            <person name="Drula E."/>
            <person name="Barry K."/>
            <person name="Clum A."/>
            <person name="Lipzen A."/>
            <person name="Mousain D."/>
            <person name="Ng V."/>
            <person name="Wang R."/>
            <person name="Wang X."/>
            <person name="Dai Y."/>
            <person name="Henrissat B."/>
            <person name="Grigoriev I.V."/>
            <person name="Guerin-Laguette A."/>
            <person name="Yu F."/>
            <person name="Martin F.M."/>
        </authorList>
    </citation>
    <scope>NUCLEOTIDE SEQUENCE</scope>
    <source>
        <strain evidence="6">QP</strain>
    </source>
</reference>
<comment type="caution">
    <text evidence="6">The sequence shown here is derived from an EMBL/GenBank/DDBJ whole genome shotgun (WGS) entry which is preliminary data.</text>
</comment>
<evidence type="ECO:0000256" key="1">
    <source>
        <dbReference type="ARBA" id="ARBA00022737"/>
    </source>
</evidence>
<dbReference type="AlphaFoldDB" id="A0AAD4Q7R0"/>
<dbReference type="InterPro" id="IPR002110">
    <property type="entry name" value="Ankyrin_rpt"/>
</dbReference>
<feature type="compositionally biased region" description="Basic and acidic residues" evidence="3">
    <location>
        <begin position="603"/>
        <end position="628"/>
    </location>
</feature>
<feature type="domain" description="GPI inositol-deacylase winged helix" evidence="4">
    <location>
        <begin position="343"/>
        <end position="429"/>
    </location>
</feature>
<name>A0AAD4Q7R0_9AGAM</name>
<dbReference type="Gene3D" id="1.25.40.20">
    <property type="entry name" value="Ankyrin repeat-containing domain"/>
    <property type="match status" value="1"/>
</dbReference>
<keyword evidence="1" id="KW-0677">Repeat</keyword>
<dbReference type="Pfam" id="PF13637">
    <property type="entry name" value="Ank_4"/>
    <property type="match status" value="1"/>
</dbReference>
<protein>
    <submittedName>
        <fullName evidence="6">Uncharacterized protein</fullName>
    </submittedName>
</protein>
<dbReference type="Pfam" id="PF24883">
    <property type="entry name" value="NPHP3_N"/>
    <property type="match status" value="1"/>
</dbReference>
<keyword evidence="2" id="KW-0040">ANK repeat</keyword>
<evidence type="ECO:0000256" key="2">
    <source>
        <dbReference type="PROSITE-ProRule" id="PRU00023"/>
    </source>
</evidence>
<dbReference type="PANTHER" id="PTHR10039:SF16">
    <property type="entry name" value="GPI INOSITOL-DEACYLASE"/>
    <property type="match status" value="1"/>
</dbReference>
<proteinExistence type="predicted"/>
<keyword evidence="7" id="KW-1185">Reference proteome</keyword>
<evidence type="ECO:0000259" key="5">
    <source>
        <dbReference type="Pfam" id="PF24883"/>
    </source>
</evidence>